<evidence type="ECO:0000313" key="1">
    <source>
        <dbReference type="EMBL" id="SDC09722.1"/>
    </source>
</evidence>
<dbReference type="RefSeq" id="WP_091402468.1">
    <property type="nucleotide sequence ID" value="NZ_FMYV01000001.1"/>
</dbReference>
<dbReference type="EMBL" id="FMYV01000001">
    <property type="protein sequence ID" value="SDC09722.1"/>
    <property type="molecule type" value="Genomic_DNA"/>
</dbReference>
<evidence type="ECO:0000313" key="2">
    <source>
        <dbReference type="Proteomes" id="UP000199322"/>
    </source>
</evidence>
<reference evidence="1 2" key="1">
    <citation type="submission" date="2016-10" db="EMBL/GenBank/DDBJ databases">
        <authorList>
            <person name="de Groot N.N."/>
        </authorList>
    </citation>
    <scope>NUCLEOTIDE SEQUENCE [LARGE SCALE GENOMIC DNA]</scope>
    <source>
        <strain evidence="1 2">WG14</strain>
    </source>
</reference>
<gene>
    <name evidence="1" type="ORF">SAMN04488588_0474</name>
</gene>
<dbReference type="AlphaFoldDB" id="A0A1G6IT21"/>
<dbReference type="STRING" id="28234.SAMN04488588_0474"/>
<accession>A0A1G6IT21</accession>
<proteinExistence type="predicted"/>
<name>A0A1G6IT21_9BACT</name>
<keyword evidence="2" id="KW-1185">Reference proteome</keyword>
<dbReference type="Proteomes" id="UP000199322">
    <property type="component" value="Unassembled WGS sequence"/>
</dbReference>
<organism evidence="1 2">
    <name type="scientific">Geotoga petraea</name>
    <dbReference type="NCBI Taxonomy" id="28234"/>
    <lineage>
        <taxon>Bacteria</taxon>
        <taxon>Thermotogati</taxon>
        <taxon>Thermotogota</taxon>
        <taxon>Thermotogae</taxon>
        <taxon>Petrotogales</taxon>
        <taxon>Petrotogaceae</taxon>
        <taxon>Geotoga</taxon>
    </lineage>
</organism>
<sequence length="62" mass="7467">MILITKKTQDLLGKINDLKNFIHYSNDQKIELPNKVFIDLKNTYYKSDELIKIFFVENKEIF</sequence>
<protein>
    <submittedName>
        <fullName evidence="1">Uncharacterized protein</fullName>
    </submittedName>
</protein>